<accession>A0A1J4P614</accession>
<keyword evidence="4" id="KW-1185">Reference proteome</keyword>
<keyword evidence="2" id="KW-0812">Transmembrane</keyword>
<dbReference type="STRING" id="1428628.WN71_003820"/>
<evidence type="ECO:0000256" key="2">
    <source>
        <dbReference type="SAM" id="Phobius"/>
    </source>
</evidence>
<keyword evidence="2" id="KW-0472">Membrane</keyword>
<protein>
    <submittedName>
        <fullName evidence="3">Uncharacterized protein</fullName>
    </submittedName>
</protein>
<organism evidence="3 4">
    <name type="scientific">Streptomyces mangrovisoli</name>
    <dbReference type="NCBI Taxonomy" id="1428628"/>
    <lineage>
        <taxon>Bacteria</taxon>
        <taxon>Bacillati</taxon>
        <taxon>Actinomycetota</taxon>
        <taxon>Actinomycetes</taxon>
        <taxon>Kitasatosporales</taxon>
        <taxon>Streptomycetaceae</taxon>
        <taxon>Streptomyces</taxon>
    </lineage>
</organism>
<dbReference type="AlphaFoldDB" id="A0A1J4P614"/>
<dbReference type="EMBL" id="LAVA02000007">
    <property type="protein sequence ID" value="OIJ69196.1"/>
    <property type="molecule type" value="Genomic_DNA"/>
</dbReference>
<feature type="transmembrane region" description="Helical" evidence="2">
    <location>
        <begin position="33"/>
        <end position="53"/>
    </location>
</feature>
<proteinExistence type="predicted"/>
<sequence>MNKWQRLGATLIGLALAAGGVVSVFLGKSGAGSVALVLGGVTFLIIAVIGLSLHRVRIRDVELYFGVRRARQVGAMAGRLPPGDAARLVQMLTETNDGDDQRDRLLVLADWLLFEIRVRDTTIASLADGERVIPHPVGIGTGEPLLKVLRPDGTRIGIFAMFSPTDTGRLTEAFDDEFLDVLPRTGTDAVILITCVRDEGYLAALSDRIRRETGLPTAIDEWRPRGESRSLRPSIERLSEAVRAGGGDPPQVPPPSRGRLSTPPQSG</sequence>
<gene>
    <name evidence="3" type="ORF">WN71_003820</name>
</gene>
<dbReference type="Proteomes" id="UP000034196">
    <property type="component" value="Unassembled WGS sequence"/>
</dbReference>
<evidence type="ECO:0000256" key="1">
    <source>
        <dbReference type="SAM" id="MobiDB-lite"/>
    </source>
</evidence>
<reference evidence="3" key="1">
    <citation type="submission" date="2016-10" db="EMBL/GenBank/DDBJ databases">
        <title>Genome sequence of Streptomyces mangrovisoli MUSC 149.</title>
        <authorList>
            <person name="Lee L.-H."/>
            <person name="Ser H.-L."/>
        </authorList>
    </citation>
    <scope>NUCLEOTIDE SEQUENCE [LARGE SCALE GENOMIC DNA]</scope>
    <source>
        <strain evidence="3">MUSC 149</strain>
    </source>
</reference>
<comment type="caution">
    <text evidence="3">The sequence shown here is derived from an EMBL/GenBank/DDBJ whole genome shotgun (WGS) entry which is preliminary data.</text>
</comment>
<evidence type="ECO:0000313" key="4">
    <source>
        <dbReference type="Proteomes" id="UP000034196"/>
    </source>
</evidence>
<feature type="region of interest" description="Disordered" evidence="1">
    <location>
        <begin position="224"/>
        <end position="267"/>
    </location>
</feature>
<feature type="compositionally biased region" description="Basic and acidic residues" evidence="1">
    <location>
        <begin position="224"/>
        <end position="240"/>
    </location>
</feature>
<name>A0A1J4P614_9ACTN</name>
<keyword evidence="2" id="KW-1133">Transmembrane helix</keyword>
<evidence type="ECO:0000313" key="3">
    <source>
        <dbReference type="EMBL" id="OIJ69196.1"/>
    </source>
</evidence>